<keyword evidence="3" id="KW-1185">Reference proteome</keyword>
<sequence length="95" mass="11233">MLRNILVLCYLLFQILLSYLQLQPKSIFRLPELFVSRLQKLKSVTGELNLAGKLPYASRNLHIFQLELRISILSPSTGRKEKSLWCWREIVFELR</sequence>
<dbReference type="EMBL" id="JAYMYQ010000001">
    <property type="protein sequence ID" value="KAK7358713.1"/>
    <property type="molecule type" value="Genomic_DNA"/>
</dbReference>
<evidence type="ECO:0000256" key="1">
    <source>
        <dbReference type="SAM" id="SignalP"/>
    </source>
</evidence>
<evidence type="ECO:0000313" key="2">
    <source>
        <dbReference type="EMBL" id="KAK7358713.1"/>
    </source>
</evidence>
<organism evidence="2 3">
    <name type="scientific">Canavalia gladiata</name>
    <name type="common">Sword bean</name>
    <name type="synonym">Dolichos gladiatus</name>
    <dbReference type="NCBI Taxonomy" id="3824"/>
    <lineage>
        <taxon>Eukaryota</taxon>
        <taxon>Viridiplantae</taxon>
        <taxon>Streptophyta</taxon>
        <taxon>Embryophyta</taxon>
        <taxon>Tracheophyta</taxon>
        <taxon>Spermatophyta</taxon>
        <taxon>Magnoliopsida</taxon>
        <taxon>eudicotyledons</taxon>
        <taxon>Gunneridae</taxon>
        <taxon>Pentapetalae</taxon>
        <taxon>rosids</taxon>
        <taxon>fabids</taxon>
        <taxon>Fabales</taxon>
        <taxon>Fabaceae</taxon>
        <taxon>Papilionoideae</taxon>
        <taxon>50 kb inversion clade</taxon>
        <taxon>NPAAA clade</taxon>
        <taxon>indigoferoid/millettioid clade</taxon>
        <taxon>Phaseoleae</taxon>
        <taxon>Canavalia</taxon>
    </lineage>
</organism>
<comment type="caution">
    <text evidence="2">The sequence shown here is derived from an EMBL/GenBank/DDBJ whole genome shotgun (WGS) entry which is preliminary data.</text>
</comment>
<keyword evidence="1" id="KW-0732">Signal</keyword>
<protein>
    <submittedName>
        <fullName evidence="2">Uncharacterized protein</fullName>
    </submittedName>
</protein>
<feature type="chain" id="PRO_5042988978" evidence="1">
    <location>
        <begin position="21"/>
        <end position="95"/>
    </location>
</feature>
<proteinExistence type="predicted"/>
<evidence type="ECO:0000313" key="3">
    <source>
        <dbReference type="Proteomes" id="UP001367508"/>
    </source>
</evidence>
<reference evidence="2 3" key="1">
    <citation type="submission" date="2024-01" db="EMBL/GenBank/DDBJ databases">
        <title>The genomes of 5 underutilized Papilionoideae crops provide insights into root nodulation and disease resistanc.</title>
        <authorList>
            <person name="Jiang F."/>
        </authorList>
    </citation>
    <scope>NUCLEOTIDE SEQUENCE [LARGE SCALE GENOMIC DNA]</scope>
    <source>
        <strain evidence="2">LVBAO_FW01</strain>
        <tissue evidence="2">Leaves</tissue>
    </source>
</reference>
<dbReference type="Proteomes" id="UP001367508">
    <property type="component" value="Unassembled WGS sequence"/>
</dbReference>
<name>A0AAN9R9I3_CANGL</name>
<gene>
    <name evidence="2" type="ORF">VNO77_00651</name>
</gene>
<dbReference type="AlphaFoldDB" id="A0AAN9R9I3"/>
<feature type="signal peptide" evidence="1">
    <location>
        <begin position="1"/>
        <end position="20"/>
    </location>
</feature>
<accession>A0AAN9R9I3</accession>